<dbReference type="Proteomes" id="UP000460561">
    <property type="component" value="Unassembled WGS sequence"/>
</dbReference>
<comment type="caution">
    <text evidence="2">The sequence shown here is derived from an EMBL/GenBank/DDBJ whole genome shotgun (WGS) entry which is preliminary data.</text>
</comment>
<dbReference type="EMBL" id="WTYQ01000004">
    <property type="protein sequence ID" value="MXP26693.1"/>
    <property type="molecule type" value="Genomic_DNA"/>
</dbReference>
<proteinExistence type="predicted"/>
<dbReference type="InterPro" id="IPR036388">
    <property type="entry name" value="WH-like_DNA-bd_sf"/>
</dbReference>
<protein>
    <submittedName>
        <fullName evidence="2">MarR family transcriptional regulator</fullName>
    </submittedName>
</protein>
<dbReference type="OrthoDB" id="7349109at2"/>
<sequence>MTRWQAELQEELRQERHPLDFLAGKPERISQINEDATMFNLEEFLPYRLYQATERSSQKFPEIYTAKYDITRVEWRVLFNVGLYGPINSQEIVERTVLDKSKVSRAVQKLVVRGWLTRDGDKVDRRRKALQLTVEGEEILAELSARAERHNAAIIREIGSDRVEELLGLLRKIEAMDLLAEE</sequence>
<accession>A0A845ABS0</accession>
<dbReference type="PANTHER" id="PTHR33164">
    <property type="entry name" value="TRANSCRIPTIONAL REGULATOR, MARR FAMILY"/>
    <property type="match status" value="1"/>
</dbReference>
<dbReference type="Pfam" id="PF12802">
    <property type="entry name" value="MarR_2"/>
    <property type="match status" value="1"/>
</dbReference>
<dbReference type="InterPro" id="IPR039422">
    <property type="entry name" value="MarR/SlyA-like"/>
</dbReference>
<reference evidence="2 3" key="1">
    <citation type="submission" date="2019-12" db="EMBL/GenBank/DDBJ databases">
        <title>Genomic-based taxomic classification of the family Erythrobacteraceae.</title>
        <authorList>
            <person name="Xu L."/>
        </authorList>
    </citation>
    <scope>NUCLEOTIDE SEQUENCE [LARGE SCALE GENOMIC DNA]</scope>
    <source>
        <strain evidence="2 3">DSM 18604</strain>
    </source>
</reference>
<evidence type="ECO:0000313" key="2">
    <source>
        <dbReference type="EMBL" id="MXP26693.1"/>
    </source>
</evidence>
<keyword evidence="3" id="KW-1185">Reference proteome</keyword>
<evidence type="ECO:0000313" key="3">
    <source>
        <dbReference type="Proteomes" id="UP000460561"/>
    </source>
</evidence>
<dbReference type="AlphaFoldDB" id="A0A845ABS0"/>
<dbReference type="PRINTS" id="PR00598">
    <property type="entry name" value="HTHMARR"/>
</dbReference>
<dbReference type="GO" id="GO:0006950">
    <property type="term" value="P:response to stress"/>
    <property type="evidence" value="ECO:0007669"/>
    <property type="project" value="TreeGrafter"/>
</dbReference>
<gene>
    <name evidence="2" type="ORF">GRI39_11665</name>
</gene>
<dbReference type="PROSITE" id="PS50995">
    <property type="entry name" value="HTH_MARR_2"/>
    <property type="match status" value="1"/>
</dbReference>
<dbReference type="RefSeq" id="WP_160739896.1">
    <property type="nucleotide sequence ID" value="NZ_WTYQ01000004.1"/>
</dbReference>
<dbReference type="Gene3D" id="1.10.10.10">
    <property type="entry name" value="Winged helix-like DNA-binding domain superfamily/Winged helix DNA-binding domain"/>
    <property type="match status" value="1"/>
</dbReference>
<name>A0A845ABS0_9SPHN</name>
<feature type="domain" description="HTH marR-type" evidence="1">
    <location>
        <begin position="42"/>
        <end position="175"/>
    </location>
</feature>
<evidence type="ECO:0000259" key="1">
    <source>
        <dbReference type="PROSITE" id="PS50995"/>
    </source>
</evidence>
<dbReference type="InterPro" id="IPR036390">
    <property type="entry name" value="WH_DNA-bd_sf"/>
</dbReference>
<dbReference type="SMART" id="SM00347">
    <property type="entry name" value="HTH_MARR"/>
    <property type="match status" value="1"/>
</dbReference>
<dbReference type="SUPFAM" id="SSF46785">
    <property type="entry name" value="Winged helix' DNA-binding domain"/>
    <property type="match status" value="1"/>
</dbReference>
<organism evidence="2 3">
    <name type="scientific">Altericroceibacterium indicum</name>
    <dbReference type="NCBI Taxonomy" id="374177"/>
    <lineage>
        <taxon>Bacteria</taxon>
        <taxon>Pseudomonadati</taxon>
        <taxon>Pseudomonadota</taxon>
        <taxon>Alphaproteobacteria</taxon>
        <taxon>Sphingomonadales</taxon>
        <taxon>Erythrobacteraceae</taxon>
        <taxon>Altericroceibacterium</taxon>
    </lineage>
</organism>
<dbReference type="GO" id="GO:0003700">
    <property type="term" value="F:DNA-binding transcription factor activity"/>
    <property type="evidence" value="ECO:0007669"/>
    <property type="project" value="InterPro"/>
</dbReference>
<dbReference type="PANTHER" id="PTHR33164:SF43">
    <property type="entry name" value="HTH-TYPE TRANSCRIPTIONAL REPRESSOR YETL"/>
    <property type="match status" value="1"/>
</dbReference>
<dbReference type="InterPro" id="IPR000835">
    <property type="entry name" value="HTH_MarR-typ"/>
</dbReference>